<keyword evidence="8" id="KW-0539">Nucleus</keyword>
<feature type="domain" description="Telomeric single stranded DNA binding POT1/Cdc13" evidence="10">
    <location>
        <begin position="42"/>
        <end position="175"/>
    </location>
</feature>
<dbReference type="GO" id="GO:0098505">
    <property type="term" value="F:G-rich strand telomeric DNA binding"/>
    <property type="evidence" value="ECO:0007669"/>
    <property type="project" value="TreeGrafter"/>
</dbReference>
<keyword evidence="6" id="KW-0779">Telomere</keyword>
<dbReference type="OMA" id="PWMECCV"/>
<keyword evidence="5" id="KW-0158">Chromosome</keyword>
<evidence type="ECO:0000256" key="8">
    <source>
        <dbReference type="ARBA" id="ARBA00023242"/>
    </source>
</evidence>
<evidence type="ECO:0000256" key="1">
    <source>
        <dbReference type="ARBA" id="ARBA00004123"/>
    </source>
</evidence>
<comment type="similarity">
    <text evidence="3">Belongs to the telombin family.</text>
</comment>
<organism evidence="11 12">
    <name type="scientific">Rhizophagus irregularis (strain DAOM 197198w)</name>
    <name type="common">Glomus intraradices</name>
    <dbReference type="NCBI Taxonomy" id="1432141"/>
    <lineage>
        <taxon>Eukaryota</taxon>
        <taxon>Fungi</taxon>
        <taxon>Fungi incertae sedis</taxon>
        <taxon>Mucoromycota</taxon>
        <taxon>Glomeromycotina</taxon>
        <taxon>Glomeromycetes</taxon>
        <taxon>Glomerales</taxon>
        <taxon>Glomeraceae</taxon>
        <taxon>Rhizophagus</taxon>
    </lineage>
</organism>
<dbReference type="STRING" id="1432141.A0A015K9W3"/>
<dbReference type="GO" id="GO:0010521">
    <property type="term" value="F:telomerase inhibitor activity"/>
    <property type="evidence" value="ECO:0007669"/>
    <property type="project" value="TreeGrafter"/>
</dbReference>
<comment type="caution">
    <text evidence="11">The sequence shown here is derived from an EMBL/GenBank/DDBJ whole genome shotgun (WGS) entry which is preliminary data.</text>
</comment>
<reference evidence="11 12" key="1">
    <citation type="submission" date="2014-02" db="EMBL/GenBank/DDBJ databases">
        <title>Single nucleus genome sequencing reveals high similarity among nuclei of an endomycorrhizal fungus.</title>
        <authorList>
            <person name="Lin K."/>
            <person name="Geurts R."/>
            <person name="Zhang Z."/>
            <person name="Limpens E."/>
            <person name="Saunders D.G."/>
            <person name="Mu D."/>
            <person name="Pang E."/>
            <person name="Cao H."/>
            <person name="Cha H."/>
            <person name="Lin T."/>
            <person name="Zhou Q."/>
            <person name="Shang Y."/>
            <person name="Li Y."/>
            <person name="Ivanov S."/>
            <person name="Sharma T."/>
            <person name="Velzen R.V."/>
            <person name="Ruijter N.D."/>
            <person name="Aanen D.K."/>
            <person name="Win J."/>
            <person name="Kamoun S."/>
            <person name="Bisseling T."/>
            <person name="Huang S."/>
        </authorList>
    </citation>
    <scope>NUCLEOTIDE SEQUENCE [LARGE SCALE GENOMIC DNA]</scope>
    <source>
        <strain evidence="11">DAOM 197198w</strain>
        <strain evidence="12">DAOM197198w</strain>
    </source>
</reference>
<feature type="compositionally biased region" description="Basic and acidic residues" evidence="9">
    <location>
        <begin position="332"/>
        <end position="341"/>
    </location>
</feature>
<dbReference type="AlphaFoldDB" id="A0A015K9W3"/>
<dbReference type="InterPro" id="IPR012340">
    <property type="entry name" value="NA-bd_OB-fold"/>
</dbReference>
<dbReference type="GO" id="GO:0032210">
    <property type="term" value="P:regulation of telomere maintenance via telomerase"/>
    <property type="evidence" value="ECO:0007669"/>
    <property type="project" value="TreeGrafter"/>
</dbReference>
<evidence type="ECO:0000313" key="11">
    <source>
        <dbReference type="EMBL" id="EXX78562.1"/>
    </source>
</evidence>
<evidence type="ECO:0000256" key="3">
    <source>
        <dbReference type="ARBA" id="ARBA00008442"/>
    </source>
</evidence>
<sequence length="526" mass="60120">MSSVSSLDSESGQHSDEEVPETLTDENVNVSLTSEHSPVNGFILLQKARLPGALVNVVGVVVSYTPNRKSSGTDYTCSLTLVDPSIPNNVKGISVNIFRSRKEHLPDLSVGSIFIGKHLRINTFHETTQLVATKEESTFKVICDVANQNQQFPFNMRQHAKEIMAYANYLRRWCASLSNPKVGNYTSITSSRQRRRIEELSPHIFFDLIAEVVMVYPTENAVDLYVTDFTENKRLGNREYRTNTPYGLPNESILQITLWDEHAEDGEDLQIGTFVLLQNLHAKINTNGDLVAALHGDRELRRKKINVLDKNDVEIAKLIRRRNAYYEEHQNSLEYHERDSSPELESDTTEQSITRIKCNNNIKLTDIDDIKDCPEPVGLFRTRGRVISVIPSNFEDFSRPYCHRCNKIMNFAEYENCTQCFKKLKVFKYDFGLLFEDELGAGTLPVLITNEDANTFLDGLPPVNLYKNPMFLQKLKDRMHKLLGNVLKSQASCGPLIDFCVMSYEVEDECNKFIRIYKMFDTILED</sequence>
<evidence type="ECO:0000256" key="7">
    <source>
        <dbReference type="ARBA" id="ARBA00023125"/>
    </source>
</evidence>
<dbReference type="SUPFAM" id="SSF50249">
    <property type="entry name" value="Nucleic acid-binding proteins"/>
    <property type="match status" value="2"/>
</dbReference>
<feature type="region of interest" description="Disordered" evidence="9">
    <location>
        <begin position="332"/>
        <end position="351"/>
    </location>
</feature>
<evidence type="ECO:0000256" key="4">
    <source>
        <dbReference type="ARBA" id="ARBA00015253"/>
    </source>
</evidence>
<protein>
    <recommendedName>
        <fullName evidence="4">Protection of telomeres protein 1</fullName>
    </recommendedName>
</protein>
<dbReference type="InterPro" id="IPR011564">
    <property type="entry name" value="Telomer_end-bd_POT1/Cdc13"/>
</dbReference>
<evidence type="ECO:0000256" key="2">
    <source>
        <dbReference type="ARBA" id="ARBA00004574"/>
    </source>
</evidence>
<dbReference type="OrthoDB" id="2186770at2759"/>
<dbReference type="Gene3D" id="2.40.50.140">
    <property type="entry name" value="Nucleic acid-binding proteins"/>
    <property type="match status" value="3"/>
</dbReference>
<comment type="subcellular location">
    <subcellularLocation>
        <location evidence="2">Chromosome</location>
        <location evidence="2">Telomere</location>
    </subcellularLocation>
    <subcellularLocation>
        <location evidence="1">Nucleus</location>
    </subcellularLocation>
</comment>
<dbReference type="SMART" id="SM00976">
    <property type="entry name" value="Telo_bind"/>
    <property type="match status" value="1"/>
</dbReference>
<evidence type="ECO:0000256" key="6">
    <source>
        <dbReference type="ARBA" id="ARBA00022895"/>
    </source>
</evidence>
<dbReference type="EMBL" id="JEMT01008978">
    <property type="protein sequence ID" value="EXX78562.1"/>
    <property type="molecule type" value="Genomic_DNA"/>
</dbReference>
<dbReference type="InterPro" id="IPR028389">
    <property type="entry name" value="POT1"/>
</dbReference>
<proteinExistence type="inferred from homology"/>
<name>A0A015K9W3_RHIIW</name>
<dbReference type="PANTHER" id="PTHR14513:SF0">
    <property type="entry name" value="PROTECTION OF TELOMERES PROTEIN 1"/>
    <property type="match status" value="1"/>
</dbReference>
<evidence type="ECO:0000313" key="12">
    <source>
        <dbReference type="Proteomes" id="UP000022910"/>
    </source>
</evidence>
<keyword evidence="7" id="KW-0238">DNA-binding</keyword>
<feature type="region of interest" description="Disordered" evidence="9">
    <location>
        <begin position="1"/>
        <end position="23"/>
    </location>
</feature>
<keyword evidence="12" id="KW-1185">Reference proteome</keyword>
<dbReference type="GO" id="GO:0016233">
    <property type="term" value="P:telomere capping"/>
    <property type="evidence" value="ECO:0007669"/>
    <property type="project" value="TreeGrafter"/>
</dbReference>
<dbReference type="EMBL" id="JEMT01008978">
    <property type="protein sequence ID" value="EXX78560.1"/>
    <property type="molecule type" value="Genomic_DNA"/>
</dbReference>
<dbReference type="Pfam" id="PF02765">
    <property type="entry name" value="POT1"/>
    <property type="match status" value="1"/>
</dbReference>
<dbReference type="GO" id="GO:0000783">
    <property type="term" value="C:nuclear telomere cap complex"/>
    <property type="evidence" value="ECO:0007669"/>
    <property type="project" value="TreeGrafter"/>
</dbReference>
<accession>A0A015K9W3</accession>
<dbReference type="InterPro" id="IPR032042">
    <property type="entry name" value="POT1PC"/>
</dbReference>
<dbReference type="Pfam" id="PF16686">
    <property type="entry name" value="POT1PC"/>
    <property type="match status" value="1"/>
</dbReference>
<evidence type="ECO:0000256" key="9">
    <source>
        <dbReference type="SAM" id="MobiDB-lite"/>
    </source>
</evidence>
<evidence type="ECO:0000259" key="10">
    <source>
        <dbReference type="SMART" id="SM00976"/>
    </source>
</evidence>
<feature type="compositionally biased region" description="Polar residues" evidence="9">
    <location>
        <begin position="1"/>
        <end position="10"/>
    </location>
</feature>
<gene>
    <name evidence="11" type="ORF">RirG_013900</name>
</gene>
<evidence type="ECO:0000256" key="5">
    <source>
        <dbReference type="ARBA" id="ARBA00022454"/>
    </source>
</evidence>
<dbReference type="Proteomes" id="UP000022910">
    <property type="component" value="Unassembled WGS sequence"/>
</dbReference>
<dbReference type="PANTHER" id="PTHR14513">
    <property type="entry name" value="PROTECTION OF TELOMERES 1"/>
    <property type="match status" value="1"/>
</dbReference>